<proteinExistence type="predicted"/>
<accession>A0A7C5LGY7</accession>
<protein>
    <submittedName>
        <fullName evidence="1">Uncharacterized protein</fullName>
    </submittedName>
</protein>
<sequence length="158" mass="18139">MSWNPLIVETLSWLLTPSKRGTYYKLAVYLAALESYVEYGGATPHTVSYKLGLNSLWSSDVKHWLNQLADKGLLQQHPGTQVYTPTELAFNTLDKITYSIVEKALNETRQHQLNLEHTLKQLKNQTTTPTPYTDTQNNKCRNTGWMSWLPPARRQSKD</sequence>
<gene>
    <name evidence="1" type="ORF">ENM11_08910</name>
</gene>
<reference evidence="1" key="1">
    <citation type="journal article" date="2020" name="mSystems">
        <title>Genome- and Community-Level Interaction Insights into Carbon Utilization and Element Cycling Functions of Hydrothermarchaeota in Hydrothermal Sediment.</title>
        <authorList>
            <person name="Zhou Z."/>
            <person name="Liu Y."/>
            <person name="Xu W."/>
            <person name="Pan J."/>
            <person name="Luo Z.H."/>
            <person name="Li M."/>
        </authorList>
    </citation>
    <scope>NUCLEOTIDE SEQUENCE [LARGE SCALE GENOMIC DNA]</scope>
    <source>
        <strain evidence="1">SpSt-1056</strain>
    </source>
</reference>
<name>A0A7C5LGY7_CALS0</name>
<comment type="caution">
    <text evidence="1">The sequence shown here is derived from an EMBL/GenBank/DDBJ whole genome shotgun (WGS) entry which is preliminary data.</text>
</comment>
<dbReference type="AlphaFoldDB" id="A0A7C5LGY7"/>
<evidence type="ECO:0000313" key="1">
    <source>
        <dbReference type="EMBL" id="HHK69243.1"/>
    </source>
</evidence>
<organism evidence="1">
    <name type="scientific">Caldiarchaeum subterraneum</name>
    <dbReference type="NCBI Taxonomy" id="311458"/>
    <lineage>
        <taxon>Archaea</taxon>
        <taxon>Nitrososphaerota</taxon>
        <taxon>Candidatus Caldarchaeales</taxon>
        <taxon>Candidatus Caldarchaeaceae</taxon>
        <taxon>Candidatus Caldarchaeum</taxon>
    </lineage>
</organism>
<dbReference type="EMBL" id="DRWN01000073">
    <property type="protein sequence ID" value="HHK69243.1"/>
    <property type="molecule type" value="Genomic_DNA"/>
</dbReference>